<evidence type="ECO:0000313" key="2">
    <source>
        <dbReference type="EMBL" id="KOX96737.1"/>
    </source>
</evidence>
<sequence>MTLPAAAWRERVEFERRLVHASGTLYPVPYLLGWISWRTTGRLLLVSVAVAAVLETLRLSGSVGPLDPLYDALVRDYESDSVAGYALYQVSMAGTALVFAPVFAVPAMWMLSVGDPISGGLGENAATEPKRIPVVAAMVFVCFGIAVPYAVPAFGPDPGVIVALAGAVPAAVADGLPPLVRGVALDDNLTIPPAAASGMFLAAALIA</sequence>
<keyword evidence="3" id="KW-1185">Reference proteome</keyword>
<dbReference type="OrthoDB" id="213078at2157"/>
<feature type="transmembrane region" description="Helical" evidence="1">
    <location>
        <begin position="132"/>
        <end position="151"/>
    </location>
</feature>
<evidence type="ECO:0000256" key="1">
    <source>
        <dbReference type="SAM" id="Phobius"/>
    </source>
</evidence>
<dbReference type="STRING" id="1765655.AMR74_09975"/>
<keyword evidence="1" id="KW-1133">Transmembrane helix</keyword>
<dbReference type="EMBL" id="LIST01000003">
    <property type="protein sequence ID" value="KOX96737.1"/>
    <property type="molecule type" value="Genomic_DNA"/>
</dbReference>
<evidence type="ECO:0000313" key="3">
    <source>
        <dbReference type="Proteomes" id="UP000037747"/>
    </source>
</evidence>
<protein>
    <submittedName>
        <fullName evidence="2">Dolichol kinase</fullName>
    </submittedName>
</protein>
<keyword evidence="2" id="KW-0418">Kinase</keyword>
<keyword evidence="1" id="KW-0472">Membrane</keyword>
<reference evidence="2 3" key="1">
    <citation type="submission" date="2015-08" db="EMBL/GenBank/DDBJ databases">
        <title>Genomes of Isolates from Cabo Rojo, PR.</title>
        <authorList>
            <person name="Sanchez-Nieves R.L."/>
            <person name="Montalvo-Rodriguez R."/>
        </authorList>
    </citation>
    <scope>NUCLEOTIDE SEQUENCE [LARGE SCALE GENOMIC DNA]</scope>
    <source>
        <strain evidence="2 3">5</strain>
    </source>
</reference>
<dbReference type="PANTHER" id="PTHR31303:SF1">
    <property type="entry name" value="CTP-DEPENDENT DIACYLGLYCEROL KINASE 1"/>
    <property type="match status" value="1"/>
</dbReference>
<proteinExistence type="predicted"/>
<name>A0A0M9AQD5_9EURY</name>
<keyword evidence="1" id="KW-0812">Transmembrane</keyword>
<dbReference type="InterPro" id="IPR037997">
    <property type="entry name" value="Dgk1-like"/>
</dbReference>
<organism evidence="2 3">
    <name type="scientific">Halorubrum tropicale</name>
    <dbReference type="NCBI Taxonomy" id="1765655"/>
    <lineage>
        <taxon>Archaea</taxon>
        <taxon>Methanobacteriati</taxon>
        <taxon>Methanobacteriota</taxon>
        <taxon>Stenosarchaea group</taxon>
        <taxon>Halobacteria</taxon>
        <taxon>Halobacteriales</taxon>
        <taxon>Haloferacaceae</taxon>
        <taxon>Halorubrum</taxon>
    </lineage>
</organism>
<dbReference type="Proteomes" id="UP000037747">
    <property type="component" value="Unassembled WGS sequence"/>
</dbReference>
<dbReference type="RefSeq" id="WP_053771906.1">
    <property type="nucleotide sequence ID" value="NZ_LIST01000003.1"/>
</dbReference>
<accession>A0A0M9AQD5</accession>
<feature type="transmembrane region" description="Helical" evidence="1">
    <location>
        <begin position="86"/>
        <end position="111"/>
    </location>
</feature>
<gene>
    <name evidence="2" type="ORF">AMR74_09975</name>
</gene>
<comment type="caution">
    <text evidence="2">The sequence shown here is derived from an EMBL/GenBank/DDBJ whole genome shotgun (WGS) entry which is preliminary data.</text>
</comment>
<dbReference type="AlphaFoldDB" id="A0A0M9AQD5"/>
<keyword evidence="2" id="KW-0808">Transferase</keyword>
<dbReference type="PATRIC" id="fig|1705389.3.peg.2782"/>
<dbReference type="GO" id="GO:0004143">
    <property type="term" value="F:ATP-dependent diacylglycerol kinase activity"/>
    <property type="evidence" value="ECO:0007669"/>
    <property type="project" value="InterPro"/>
</dbReference>
<dbReference type="PANTHER" id="PTHR31303">
    <property type="entry name" value="CTP-DEPENDENT DIACYLGLYCEROL KINASE 1"/>
    <property type="match status" value="1"/>
</dbReference>